<proteinExistence type="inferred from homology"/>
<dbReference type="Pfam" id="PF05649">
    <property type="entry name" value="Peptidase_M13_N"/>
    <property type="match status" value="1"/>
</dbReference>
<comment type="caution">
    <text evidence="3">The sequence shown here is derived from an EMBL/GenBank/DDBJ whole genome shotgun (WGS) entry which is preliminary data.</text>
</comment>
<dbReference type="AlphaFoldDB" id="A0A9D4PKU6"/>
<dbReference type="EMBL" id="JABSTV010001253">
    <property type="protein sequence ID" value="KAH7944132.1"/>
    <property type="molecule type" value="Genomic_DNA"/>
</dbReference>
<dbReference type="InterPro" id="IPR008753">
    <property type="entry name" value="Peptidase_M13_N"/>
</dbReference>
<sequence>MNVAPSLSPTCSTVAQPPTSVTFSTSTPTVPGADTVYCETEFCNREGSYIRGLLSKNKGPCDNFYDHVCDIWTSQHPVKGSGAGDVVSTDTLIQDDLSKIVKPLLTAPKSDDVRLAASLYSACCDRGKKNAAMDEIKALYKRWKIGEWPRGGDVNISDVWTFGGQLVRDMGLDALVSASIIQDPRSYLNAATLLDKPRFIFSCSDASRQSVTRLLRIALTDVASQVSTSLLDEVITAFVRFGSAPLPPSVPDTDLSTPYATKLANLDPGYRDFLSVAFNGTRSFDDVNTEVVVFRLRAPFPAHGCARAATTSNG</sequence>
<dbReference type="Gene3D" id="3.40.390.10">
    <property type="entry name" value="Collagenase (Catalytic Domain)"/>
    <property type="match status" value="1"/>
</dbReference>
<dbReference type="Gene3D" id="1.10.1380.10">
    <property type="entry name" value="Neutral endopeptidase , domain2"/>
    <property type="match status" value="1"/>
</dbReference>
<gene>
    <name evidence="3" type="ORF">HPB52_016399</name>
</gene>
<organism evidence="3 4">
    <name type="scientific">Rhipicephalus sanguineus</name>
    <name type="common">Brown dog tick</name>
    <name type="synonym">Ixodes sanguineus</name>
    <dbReference type="NCBI Taxonomy" id="34632"/>
    <lineage>
        <taxon>Eukaryota</taxon>
        <taxon>Metazoa</taxon>
        <taxon>Ecdysozoa</taxon>
        <taxon>Arthropoda</taxon>
        <taxon>Chelicerata</taxon>
        <taxon>Arachnida</taxon>
        <taxon>Acari</taxon>
        <taxon>Parasitiformes</taxon>
        <taxon>Ixodida</taxon>
        <taxon>Ixodoidea</taxon>
        <taxon>Ixodidae</taxon>
        <taxon>Rhipicephalinae</taxon>
        <taxon>Rhipicephalus</taxon>
        <taxon>Rhipicephalus</taxon>
    </lineage>
</organism>
<keyword evidence="4" id="KW-1185">Reference proteome</keyword>
<evidence type="ECO:0000313" key="4">
    <source>
        <dbReference type="Proteomes" id="UP000821837"/>
    </source>
</evidence>
<dbReference type="InterPro" id="IPR024079">
    <property type="entry name" value="MetalloPept_cat_dom_sf"/>
</dbReference>
<accession>A0A9D4PKU6</accession>
<reference evidence="3" key="2">
    <citation type="submission" date="2021-09" db="EMBL/GenBank/DDBJ databases">
        <authorList>
            <person name="Jia N."/>
            <person name="Wang J."/>
            <person name="Shi W."/>
            <person name="Du L."/>
            <person name="Sun Y."/>
            <person name="Zhan W."/>
            <person name="Jiang J."/>
            <person name="Wang Q."/>
            <person name="Zhang B."/>
            <person name="Ji P."/>
            <person name="Sakyi L.B."/>
            <person name="Cui X."/>
            <person name="Yuan T."/>
            <person name="Jiang B."/>
            <person name="Yang W."/>
            <person name="Lam T.T.-Y."/>
            <person name="Chang Q."/>
            <person name="Ding S."/>
            <person name="Wang X."/>
            <person name="Zhu J."/>
            <person name="Ruan X."/>
            <person name="Zhao L."/>
            <person name="Wei J."/>
            <person name="Que T."/>
            <person name="Du C."/>
            <person name="Cheng J."/>
            <person name="Dai P."/>
            <person name="Han X."/>
            <person name="Huang E."/>
            <person name="Gao Y."/>
            <person name="Liu J."/>
            <person name="Shao H."/>
            <person name="Ye R."/>
            <person name="Li L."/>
            <person name="Wei W."/>
            <person name="Wang X."/>
            <person name="Wang C."/>
            <person name="Huo Q."/>
            <person name="Li W."/>
            <person name="Guo W."/>
            <person name="Chen H."/>
            <person name="Chen S."/>
            <person name="Zhou L."/>
            <person name="Zhou L."/>
            <person name="Ni X."/>
            <person name="Tian J."/>
            <person name="Zhou Y."/>
            <person name="Sheng Y."/>
            <person name="Liu T."/>
            <person name="Pan Y."/>
            <person name="Xia L."/>
            <person name="Li J."/>
            <person name="Zhao F."/>
            <person name="Cao W."/>
        </authorList>
    </citation>
    <scope>NUCLEOTIDE SEQUENCE</scope>
    <source>
        <strain evidence="3">Rsan-2018</strain>
        <tissue evidence="3">Larvae</tissue>
    </source>
</reference>
<name>A0A9D4PKU6_RHISA</name>
<comment type="similarity">
    <text evidence="1">Belongs to the peptidase M13 family.</text>
</comment>
<dbReference type="PROSITE" id="PS51885">
    <property type="entry name" value="NEPRILYSIN"/>
    <property type="match status" value="1"/>
</dbReference>
<protein>
    <recommendedName>
        <fullName evidence="2">Peptidase M13 N-terminal domain-containing protein</fullName>
    </recommendedName>
</protein>
<evidence type="ECO:0000256" key="1">
    <source>
        <dbReference type="ARBA" id="ARBA00007357"/>
    </source>
</evidence>
<dbReference type="VEuPathDB" id="VectorBase:RSAN_043705"/>
<dbReference type="InterPro" id="IPR000718">
    <property type="entry name" value="Peptidase_M13"/>
</dbReference>
<evidence type="ECO:0000259" key="2">
    <source>
        <dbReference type="Pfam" id="PF05649"/>
    </source>
</evidence>
<dbReference type="GO" id="GO:0004222">
    <property type="term" value="F:metalloendopeptidase activity"/>
    <property type="evidence" value="ECO:0007669"/>
    <property type="project" value="InterPro"/>
</dbReference>
<reference evidence="3" key="1">
    <citation type="journal article" date="2020" name="Cell">
        <title>Large-Scale Comparative Analyses of Tick Genomes Elucidate Their Genetic Diversity and Vector Capacities.</title>
        <authorList>
            <consortium name="Tick Genome and Microbiome Consortium (TIGMIC)"/>
            <person name="Jia N."/>
            <person name="Wang J."/>
            <person name="Shi W."/>
            <person name="Du L."/>
            <person name="Sun Y."/>
            <person name="Zhan W."/>
            <person name="Jiang J.F."/>
            <person name="Wang Q."/>
            <person name="Zhang B."/>
            <person name="Ji P."/>
            <person name="Bell-Sakyi L."/>
            <person name="Cui X.M."/>
            <person name="Yuan T.T."/>
            <person name="Jiang B.G."/>
            <person name="Yang W.F."/>
            <person name="Lam T.T."/>
            <person name="Chang Q.C."/>
            <person name="Ding S.J."/>
            <person name="Wang X.J."/>
            <person name="Zhu J.G."/>
            <person name="Ruan X.D."/>
            <person name="Zhao L."/>
            <person name="Wei J.T."/>
            <person name="Ye R.Z."/>
            <person name="Que T.C."/>
            <person name="Du C.H."/>
            <person name="Zhou Y.H."/>
            <person name="Cheng J.X."/>
            <person name="Dai P.F."/>
            <person name="Guo W.B."/>
            <person name="Han X.H."/>
            <person name="Huang E.J."/>
            <person name="Li L.F."/>
            <person name="Wei W."/>
            <person name="Gao Y.C."/>
            <person name="Liu J.Z."/>
            <person name="Shao H.Z."/>
            <person name="Wang X."/>
            <person name="Wang C.C."/>
            <person name="Yang T.C."/>
            <person name="Huo Q.B."/>
            <person name="Li W."/>
            <person name="Chen H.Y."/>
            <person name="Chen S.E."/>
            <person name="Zhou L.G."/>
            <person name="Ni X.B."/>
            <person name="Tian J.H."/>
            <person name="Sheng Y."/>
            <person name="Liu T."/>
            <person name="Pan Y.S."/>
            <person name="Xia L.Y."/>
            <person name="Li J."/>
            <person name="Zhao F."/>
            <person name="Cao W.C."/>
        </authorList>
    </citation>
    <scope>NUCLEOTIDE SEQUENCE</scope>
    <source>
        <strain evidence="3">Rsan-2018</strain>
    </source>
</reference>
<dbReference type="SUPFAM" id="SSF55486">
    <property type="entry name" value="Metalloproteases ('zincins'), catalytic domain"/>
    <property type="match status" value="1"/>
</dbReference>
<dbReference type="Proteomes" id="UP000821837">
    <property type="component" value="Unassembled WGS sequence"/>
</dbReference>
<dbReference type="InterPro" id="IPR042089">
    <property type="entry name" value="Peptidase_M13_dom_2"/>
</dbReference>
<feature type="domain" description="Peptidase M13 N-terminal" evidence="2">
    <location>
        <begin position="60"/>
        <end position="202"/>
    </location>
</feature>
<evidence type="ECO:0000313" key="3">
    <source>
        <dbReference type="EMBL" id="KAH7944132.1"/>
    </source>
</evidence>
<dbReference type="GO" id="GO:0006508">
    <property type="term" value="P:proteolysis"/>
    <property type="evidence" value="ECO:0007669"/>
    <property type="project" value="InterPro"/>
</dbReference>